<dbReference type="OrthoDB" id="9150154at2"/>
<name>A0A4R6QQ37_9BURK</name>
<dbReference type="GO" id="GO:0006355">
    <property type="term" value="P:regulation of DNA-templated transcription"/>
    <property type="evidence" value="ECO:0007669"/>
    <property type="project" value="InterPro"/>
</dbReference>
<dbReference type="GO" id="GO:0003677">
    <property type="term" value="F:DNA binding"/>
    <property type="evidence" value="ECO:0007669"/>
    <property type="project" value="UniProtKB-KW"/>
</dbReference>
<dbReference type="Gene3D" id="1.10.10.10">
    <property type="entry name" value="Winged helix-like DNA-binding domain superfamily/Winged helix DNA-binding domain"/>
    <property type="match status" value="1"/>
</dbReference>
<evidence type="ECO:0000313" key="3">
    <source>
        <dbReference type="EMBL" id="TDP73010.1"/>
    </source>
</evidence>
<comment type="caution">
    <text evidence="3">The sequence shown here is derived from an EMBL/GenBank/DDBJ whole genome shotgun (WGS) entry which is preliminary data.</text>
</comment>
<feature type="compositionally biased region" description="Basic and acidic residues" evidence="1">
    <location>
        <begin position="21"/>
        <end position="32"/>
    </location>
</feature>
<dbReference type="SUPFAM" id="SSF46894">
    <property type="entry name" value="C-terminal effector domain of the bipartite response regulators"/>
    <property type="match status" value="1"/>
</dbReference>
<feature type="region of interest" description="Disordered" evidence="1">
    <location>
        <begin position="1"/>
        <end position="32"/>
    </location>
</feature>
<evidence type="ECO:0000256" key="1">
    <source>
        <dbReference type="SAM" id="MobiDB-lite"/>
    </source>
</evidence>
<evidence type="ECO:0000313" key="4">
    <source>
        <dbReference type="Proteomes" id="UP000295361"/>
    </source>
</evidence>
<dbReference type="InterPro" id="IPR036388">
    <property type="entry name" value="WH-like_DNA-bd_sf"/>
</dbReference>
<dbReference type="InterPro" id="IPR016032">
    <property type="entry name" value="Sig_transdc_resp-reg_C-effctor"/>
</dbReference>
<organism evidence="3 4">
    <name type="scientific">Roseateles toxinivorans</name>
    <dbReference type="NCBI Taxonomy" id="270368"/>
    <lineage>
        <taxon>Bacteria</taxon>
        <taxon>Pseudomonadati</taxon>
        <taxon>Pseudomonadota</taxon>
        <taxon>Betaproteobacteria</taxon>
        <taxon>Burkholderiales</taxon>
        <taxon>Sphaerotilaceae</taxon>
        <taxon>Roseateles</taxon>
    </lineage>
</organism>
<feature type="domain" description="HTH luxR-type" evidence="2">
    <location>
        <begin position="161"/>
        <end position="218"/>
    </location>
</feature>
<proteinExistence type="predicted"/>
<gene>
    <name evidence="3" type="ORF">DES47_102756</name>
</gene>
<keyword evidence="3" id="KW-0238">DNA-binding</keyword>
<sequence length="233" mass="25441">MFDTLEKPQTARQSVSAETETEGRSYRGPERRAANGLRNEPWLTLMLDEIDYGMLVLSPDGHLLHANHTARAEMDAHHPLQLQGTELRARHSSDVAPLREAMQGAAERKLRRLLTLGPASHGLSVAVVPLAAPGGDAVTILMVFGKQRVCQELSTHWFARQHGLTPTETQVLQGLCRGRLPGEVAQEHSVALSTVRSQISSIRAKTGALNIRDLVQKVASLPPLVSALRVAMH</sequence>
<dbReference type="Proteomes" id="UP000295361">
    <property type="component" value="Unassembled WGS sequence"/>
</dbReference>
<dbReference type="AlphaFoldDB" id="A0A4R6QQ37"/>
<dbReference type="EMBL" id="SNXS01000002">
    <property type="protein sequence ID" value="TDP73010.1"/>
    <property type="molecule type" value="Genomic_DNA"/>
</dbReference>
<dbReference type="InParanoid" id="A0A4R6QQ37"/>
<keyword evidence="4" id="KW-1185">Reference proteome</keyword>
<protein>
    <submittedName>
        <fullName evidence="3">DNA-binding CsgD family transcriptional regulator</fullName>
    </submittedName>
</protein>
<accession>A0A4R6QQ37</accession>
<evidence type="ECO:0000259" key="2">
    <source>
        <dbReference type="SMART" id="SM00421"/>
    </source>
</evidence>
<dbReference type="SMART" id="SM00421">
    <property type="entry name" value="HTH_LUXR"/>
    <property type="match status" value="1"/>
</dbReference>
<dbReference type="InterPro" id="IPR000792">
    <property type="entry name" value="Tscrpt_reg_LuxR_C"/>
</dbReference>
<reference evidence="3 4" key="1">
    <citation type="submission" date="2019-03" db="EMBL/GenBank/DDBJ databases">
        <title>Genomic Encyclopedia of Type Strains, Phase IV (KMG-IV): sequencing the most valuable type-strain genomes for metagenomic binning, comparative biology and taxonomic classification.</title>
        <authorList>
            <person name="Goeker M."/>
        </authorList>
    </citation>
    <scope>NUCLEOTIDE SEQUENCE [LARGE SCALE GENOMIC DNA]</scope>
    <source>
        <strain evidence="3 4">DSM 16998</strain>
    </source>
</reference>
<dbReference type="RefSeq" id="WP_133700425.1">
    <property type="nucleotide sequence ID" value="NZ_SNXS01000002.1"/>
</dbReference>